<dbReference type="PROSITE" id="PS01149">
    <property type="entry name" value="PSI_RSU"/>
    <property type="match status" value="1"/>
</dbReference>
<dbReference type="PANTHER" id="PTHR47683">
    <property type="entry name" value="PSEUDOURIDINE SYNTHASE FAMILY PROTEIN-RELATED"/>
    <property type="match status" value="1"/>
</dbReference>
<dbReference type="EC" id="5.4.99.-" evidence="3"/>
<dbReference type="GO" id="GO:0000455">
    <property type="term" value="P:enzyme-directed rRNA pseudouridine synthesis"/>
    <property type="evidence" value="ECO:0007669"/>
    <property type="project" value="UniProtKB-ARBA"/>
</dbReference>
<dbReference type="PANTHER" id="PTHR47683:SF2">
    <property type="entry name" value="RNA-BINDING S4 DOMAIN-CONTAINING PROTEIN"/>
    <property type="match status" value="1"/>
</dbReference>
<dbReference type="RefSeq" id="WP_082025347.1">
    <property type="nucleotide sequence ID" value="NZ_CP022382.1"/>
</dbReference>
<protein>
    <recommendedName>
        <fullName evidence="3">Pseudouridine synthase</fullName>
        <ecNumber evidence="3">5.4.99.-</ecNumber>
    </recommendedName>
</protein>
<reference evidence="5 6" key="1">
    <citation type="submission" date="2015-01" db="EMBL/GenBank/DDBJ databases">
        <authorList>
            <person name="Xiang T."/>
            <person name="Song Y."/>
            <person name="Huang L."/>
            <person name="Wang B."/>
            <person name="Wu P."/>
        </authorList>
    </citation>
    <scope>NUCLEOTIDE SEQUENCE [LARGE SCALE GENOMIC DNA]</scope>
    <source>
        <strain evidence="5 6">Cc12</strain>
    </source>
</reference>
<dbReference type="Gene3D" id="3.10.290.10">
    <property type="entry name" value="RNA-binding S4 domain"/>
    <property type="match status" value="1"/>
</dbReference>
<keyword evidence="2 3" id="KW-0413">Isomerase</keyword>
<feature type="region of interest" description="Disordered" evidence="4">
    <location>
        <begin position="1"/>
        <end position="93"/>
    </location>
</feature>
<dbReference type="EMBL" id="CDOE01000079">
    <property type="protein sequence ID" value="CEN41228.1"/>
    <property type="molecule type" value="Genomic_DNA"/>
</dbReference>
<dbReference type="NCBIfam" id="TIGR00093">
    <property type="entry name" value="pseudouridine synthase"/>
    <property type="match status" value="1"/>
</dbReference>
<dbReference type="InterPro" id="IPR002942">
    <property type="entry name" value="S4_RNA-bd"/>
</dbReference>
<feature type="compositionally biased region" description="Low complexity" evidence="4">
    <location>
        <begin position="78"/>
        <end position="88"/>
    </location>
</feature>
<feature type="compositionally biased region" description="Basic and acidic residues" evidence="4">
    <location>
        <begin position="28"/>
        <end position="58"/>
    </location>
</feature>
<dbReference type="CDD" id="cd00165">
    <property type="entry name" value="S4"/>
    <property type="match status" value="1"/>
</dbReference>
<dbReference type="InterPro" id="IPR020094">
    <property type="entry name" value="TruA/RsuA/RluB/E/F_N"/>
</dbReference>
<dbReference type="SUPFAM" id="SSF55120">
    <property type="entry name" value="Pseudouridine synthase"/>
    <property type="match status" value="1"/>
</dbReference>
<dbReference type="InterPro" id="IPR042092">
    <property type="entry name" value="PsdUridine_s_RsuA/RluB/E/F_cat"/>
</dbReference>
<evidence type="ECO:0000256" key="2">
    <source>
        <dbReference type="ARBA" id="ARBA00023235"/>
    </source>
</evidence>
<dbReference type="SUPFAM" id="SSF55174">
    <property type="entry name" value="Alpha-L RNA-binding motif"/>
    <property type="match status" value="1"/>
</dbReference>
<comment type="similarity">
    <text evidence="1 3">Belongs to the pseudouridine synthase RsuA family.</text>
</comment>
<accession>A0A0B7HUT0</accession>
<name>A0A0B7HUT0_9FLAO</name>
<dbReference type="SMART" id="SM00363">
    <property type="entry name" value="S4"/>
    <property type="match status" value="1"/>
</dbReference>
<dbReference type="InterPro" id="IPR020103">
    <property type="entry name" value="PsdUridine_synth_cat_dom_sf"/>
</dbReference>
<dbReference type="InterPro" id="IPR018496">
    <property type="entry name" value="PsdUridine_synth_RsuA/RluB_CS"/>
</dbReference>
<dbReference type="AlphaFoldDB" id="A0A0B7HUT0"/>
<dbReference type="InterPro" id="IPR036986">
    <property type="entry name" value="S4_RNA-bd_sf"/>
</dbReference>
<evidence type="ECO:0000256" key="4">
    <source>
        <dbReference type="SAM" id="MobiDB-lite"/>
    </source>
</evidence>
<dbReference type="InterPro" id="IPR000748">
    <property type="entry name" value="PsdUridine_synth_RsuA/RluB/E/F"/>
</dbReference>
<dbReference type="FunFam" id="3.10.290.10:FF:000003">
    <property type="entry name" value="Pseudouridine synthase"/>
    <property type="match status" value="1"/>
</dbReference>
<evidence type="ECO:0000256" key="3">
    <source>
        <dbReference type="RuleBase" id="RU003887"/>
    </source>
</evidence>
<evidence type="ECO:0000256" key="1">
    <source>
        <dbReference type="ARBA" id="ARBA00008348"/>
    </source>
</evidence>
<dbReference type="GeneID" id="69580260"/>
<dbReference type="InterPro" id="IPR006145">
    <property type="entry name" value="PsdUridine_synth_RsuA/RluA"/>
</dbReference>
<sequence>MENQNRPYKGKSNFRNNNNSKRSNATSFERKSDGNKPFDKSRSDKKENNSNFTKKERFSQGNQAFQPKKRQGQEGNNKPFVSKGSKPFKPFKKENAPTFDAFAEKSEIRLNKYIADAGICSRRNADIYIASGNVQVNGEVITQLGFRVKPNDVVKFDGKVISCEKKEYILLNKPKGFITTTADEKGRKTVMDLVGRATSARILPVGRLDRPTTGLLLFTNDGDLAKKLTHPTHGVLKIYHAILDKKLDYKDFLKIEEGLELEDGFIQVEEISYVDGAPKNEIGIKIRSGRNRIIRRIFEHLGYQVDKLDRVVFAGLTKKDLPRGHWRRLTQQEIINLKNIK</sequence>
<dbReference type="GO" id="GO:0120159">
    <property type="term" value="F:rRNA pseudouridine synthase activity"/>
    <property type="evidence" value="ECO:0007669"/>
    <property type="project" value="UniProtKB-ARBA"/>
</dbReference>
<evidence type="ECO:0000313" key="6">
    <source>
        <dbReference type="Proteomes" id="UP000044026"/>
    </source>
</evidence>
<dbReference type="Pfam" id="PF00849">
    <property type="entry name" value="PseudoU_synth_2"/>
    <property type="match status" value="1"/>
</dbReference>
<dbReference type="CDD" id="cd02870">
    <property type="entry name" value="PseudoU_synth_RsuA_like"/>
    <property type="match status" value="1"/>
</dbReference>
<dbReference type="Gene3D" id="3.30.70.580">
    <property type="entry name" value="Pseudouridine synthase I, catalytic domain, N-terminal subdomain"/>
    <property type="match status" value="1"/>
</dbReference>
<dbReference type="Gene3D" id="3.30.70.1560">
    <property type="entry name" value="Alpha-L RNA-binding motif"/>
    <property type="match status" value="1"/>
</dbReference>
<evidence type="ECO:0000313" key="5">
    <source>
        <dbReference type="EMBL" id="CEN41228.1"/>
    </source>
</evidence>
<dbReference type="PROSITE" id="PS50889">
    <property type="entry name" value="S4"/>
    <property type="match status" value="1"/>
</dbReference>
<dbReference type="Proteomes" id="UP000044026">
    <property type="component" value="Unassembled WGS sequence"/>
</dbReference>
<gene>
    <name evidence="5" type="ORF">CCAN12_800116</name>
</gene>
<organism evidence="5 6">
    <name type="scientific">Capnocytophaga canimorsus</name>
    <dbReference type="NCBI Taxonomy" id="28188"/>
    <lineage>
        <taxon>Bacteria</taxon>
        <taxon>Pseudomonadati</taxon>
        <taxon>Bacteroidota</taxon>
        <taxon>Flavobacteriia</taxon>
        <taxon>Flavobacteriales</taxon>
        <taxon>Flavobacteriaceae</taxon>
        <taxon>Capnocytophaga</taxon>
    </lineage>
</organism>
<dbReference type="InterPro" id="IPR050343">
    <property type="entry name" value="RsuA_PseudoU_synthase"/>
</dbReference>
<dbReference type="GO" id="GO:0003723">
    <property type="term" value="F:RNA binding"/>
    <property type="evidence" value="ECO:0007669"/>
    <property type="project" value="InterPro"/>
</dbReference>
<feature type="compositionally biased region" description="Low complexity" evidence="4">
    <location>
        <begin position="11"/>
        <end position="24"/>
    </location>
</feature>
<dbReference type="Pfam" id="PF01479">
    <property type="entry name" value="S4"/>
    <property type="match status" value="1"/>
</dbReference>
<proteinExistence type="inferred from homology"/>